<dbReference type="GO" id="GO:0045490">
    <property type="term" value="P:pectin catabolic process"/>
    <property type="evidence" value="ECO:0000318"/>
    <property type="project" value="GO_Central"/>
</dbReference>
<dbReference type="PANTHER" id="PTHR31321:SF131">
    <property type="entry name" value="OS07G0655600 PROTEIN"/>
    <property type="match status" value="1"/>
</dbReference>
<evidence type="ECO:0000256" key="2">
    <source>
        <dbReference type="ARBA" id="ARBA00008891"/>
    </source>
</evidence>
<dbReference type="SUPFAM" id="SSF51126">
    <property type="entry name" value="Pectin lyase-like"/>
    <property type="match status" value="1"/>
</dbReference>
<comment type="pathway">
    <text evidence="1">Glycan metabolism; pectin degradation; 2-dehydro-3-deoxy-D-gluconate from pectin: step 1/5.</text>
</comment>
<feature type="chain" id="PRO_5033238133" description="pectinesterase" evidence="6">
    <location>
        <begin position="30"/>
        <end position="320"/>
    </location>
</feature>
<name>A0A0Q3JS82_BRADI</name>
<reference evidence="8 9" key="1">
    <citation type="journal article" date="2010" name="Nature">
        <title>Genome sequencing and analysis of the model grass Brachypodium distachyon.</title>
        <authorList>
            <consortium name="International Brachypodium Initiative"/>
        </authorList>
    </citation>
    <scope>NUCLEOTIDE SEQUENCE [LARGE SCALE GENOMIC DNA]</scope>
    <source>
        <strain evidence="8 9">Bd21</strain>
    </source>
</reference>
<dbReference type="InterPro" id="IPR011050">
    <property type="entry name" value="Pectin_lyase_fold/virulence"/>
</dbReference>
<dbReference type="EnsemblPlants" id="KQK14900">
    <property type="protein sequence ID" value="KQK14900"/>
    <property type="gene ID" value="BRADI_1g19360v3"/>
</dbReference>
<dbReference type="AlphaFoldDB" id="A0A0Q3JS82"/>
<evidence type="ECO:0000256" key="1">
    <source>
        <dbReference type="ARBA" id="ARBA00005184"/>
    </source>
</evidence>
<evidence type="ECO:0000313" key="8">
    <source>
        <dbReference type="EMBL" id="KQK14900.1"/>
    </source>
</evidence>
<feature type="signal peptide" evidence="6">
    <location>
        <begin position="1"/>
        <end position="29"/>
    </location>
</feature>
<feature type="domain" description="Pectinesterase catalytic" evidence="7">
    <location>
        <begin position="39"/>
        <end position="282"/>
    </location>
</feature>
<reference evidence="9" key="3">
    <citation type="submission" date="2018-08" db="UniProtKB">
        <authorList>
            <consortium name="EnsemblPlants"/>
        </authorList>
    </citation>
    <scope>IDENTIFICATION</scope>
    <source>
        <strain evidence="9">cv. Bd21</strain>
    </source>
</reference>
<dbReference type="GO" id="GO:0030599">
    <property type="term" value="F:pectinesterase activity"/>
    <property type="evidence" value="ECO:0000318"/>
    <property type="project" value="GO_Central"/>
</dbReference>
<dbReference type="Gene3D" id="2.160.20.10">
    <property type="entry name" value="Single-stranded right-handed beta-helix, Pectin lyase-like"/>
    <property type="match status" value="1"/>
</dbReference>
<accession>A0A0Q3JS82</accession>
<comment type="similarity">
    <text evidence="2">Belongs to the pectinesterase family.</text>
</comment>
<reference evidence="8" key="2">
    <citation type="submission" date="2017-06" db="EMBL/GenBank/DDBJ databases">
        <title>WGS assembly of Brachypodium distachyon.</title>
        <authorList>
            <consortium name="The International Brachypodium Initiative"/>
            <person name="Lucas S."/>
            <person name="Harmon-Smith M."/>
            <person name="Lail K."/>
            <person name="Tice H."/>
            <person name="Grimwood J."/>
            <person name="Bruce D."/>
            <person name="Barry K."/>
            <person name="Shu S."/>
            <person name="Lindquist E."/>
            <person name="Wang M."/>
            <person name="Pitluck S."/>
            <person name="Vogel J.P."/>
            <person name="Garvin D.F."/>
            <person name="Mockler T.C."/>
            <person name="Schmutz J."/>
            <person name="Rokhsar D."/>
            <person name="Bevan M.W."/>
        </authorList>
    </citation>
    <scope>NUCLEOTIDE SEQUENCE</scope>
    <source>
        <strain evidence="8">Bd21</strain>
    </source>
</reference>
<keyword evidence="4" id="KW-0378">Hydrolase</keyword>
<dbReference type="STRING" id="15368.A0A0Q3JS82"/>
<dbReference type="InParanoid" id="A0A0Q3JS82"/>
<dbReference type="PANTHER" id="PTHR31321">
    <property type="entry name" value="ACYL-COA THIOESTER HYDROLASE YBHC-RELATED"/>
    <property type="match status" value="1"/>
</dbReference>
<evidence type="ECO:0000256" key="3">
    <source>
        <dbReference type="ARBA" id="ARBA00013229"/>
    </source>
</evidence>
<evidence type="ECO:0000256" key="6">
    <source>
        <dbReference type="SAM" id="SignalP"/>
    </source>
</evidence>
<dbReference type="Gramene" id="KQK14900">
    <property type="protein sequence ID" value="KQK14900"/>
    <property type="gene ID" value="BRADI_1g19360v3"/>
</dbReference>
<gene>
    <name evidence="8" type="ORF">BRADI_1g19360v3</name>
</gene>
<dbReference type="InterPro" id="IPR000070">
    <property type="entry name" value="Pectinesterase_cat"/>
</dbReference>
<dbReference type="GO" id="GO:0042545">
    <property type="term" value="P:cell wall modification"/>
    <property type="evidence" value="ECO:0007669"/>
    <property type="project" value="InterPro"/>
</dbReference>
<dbReference type="Pfam" id="PF01095">
    <property type="entry name" value="Pectinesterase"/>
    <property type="match status" value="1"/>
</dbReference>
<organism evidence="8">
    <name type="scientific">Brachypodium distachyon</name>
    <name type="common">Purple false brome</name>
    <name type="synonym">Trachynia distachya</name>
    <dbReference type="NCBI Taxonomy" id="15368"/>
    <lineage>
        <taxon>Eukaryota</taxon>
        <taxon>Viridiplantae</taxon>
        <taxon>Streptophyta</taxon>
        <taxon>Embryophyta</taxon>
        <taxon>Tracheophyta</taxon>
        <taxon>Spermatophyta</taxon>
        <taxon>Magnoliopsida</taxon>
        <taxon>Liliopsida</taxon>
        <taxon>Poales</taxon>
        <taxon>Poaceae</taxon>
        <taxon>BOP clade</taxon>
        <taxon>Pooideae</taxon>
        <taxon>Stipodae</taxon>
        <taxon>Brachypodieae</taxon>
        <taxon>Brachypodium</taxon>
    </lineage>
</organism>
<evidence type="ECO:0000256" key="4">
    <source>
        <dbReference type="ARBA" id="ARBA00022801"/>
    </source>
</evidence>
<dbReference type="Proteomes" id="UP000008810">
    <property type="component" value="Chromosome 1"/>
</dbReference>
<evidence type="ECO:0000256" key="5">
    <source>
        <dbReference type="ARBA" id="ARBA00023085"/>
    </source>
</evidence>
<evidence type="ECO:0000313" key="9">
    <source>
        <dbReference type="EnsemblPlants" id="KQK14900"/>
    </source>
</evidence>
<dbReference type="OrthoDB" id="2019149at2759"/>
<dbReference type="FunCoup" id="A0A0Q3JS82">
    <property type="interactions" value="26"/>
</dbReference>
<evidence type="ECO:0000313" key="10">
    <source>
        <dbReference type="Proteomes" id="UP000008810"/>
    </source>
</evidence>
<sequence>MEAPPCCRAPALLVSIMLLLLLRLSPTLSAVPVPVSRTIVVDQRGGGDFERVQPAVNAVPDGNREWVRIHVRNGSYWEKGFILLQGDGSWNTAISFNGHAPAPNGTDDDLILTALANGIISNGDSRDGDNPTIESATFTVLTDDFAAHDIAFRNTYNAHHKDNARRALAALIGGDRSSFRRCGFYGFQDTLCAYKGRHYFQSCSINGGVDFIFGYGQSIYDGCSVVSNVPPAWGKQAGFVTAHARVDGSRPGGLVFRGGQVLGTGRQYLGRAWNRFATVVFYKGGKRGKLGMTLGMLLLLRSGVVGSELRGPGGCHGRRP</sequence>
<keyword evidence="5" id="KW-0063">Aspartyl esterase</keyword>
<keyword evidence="6" id="KW-0732">Signal</keyword>
<keyword evidence="10" id="KW-1185">Reference proteome</keyword>
<dbReference type="EC" id="3.1.1.11" evidence="3"/>
<dbReference type="InterPro" id="IPR012334">
    <property type="entry name" value="Pectin_lyas_fold"/>
</dbReference>
<proteinExistence type="inferred from homology"/>
<dbReference type="EMBL" id="CM000880">
    <property type="protein sequence ID" value="KQK14900.1"/>
    <property type="molecule type" value="Genomic_DNA"/>
</dbReference>
<evidence type="ECO:0000259" key="7">
    <source>
        <dbReference type="Pfam" id="PF01095"/>
    </source>
</evidence>
<protein>
    <recommendedName>
        <fullName evidence="3">pectinesterase</fullName>
        <ecNumber evidence="3">3.1.1.11</ecNumber>
    </recommendedName>
</protein>
<dbReference type="UniPathway" id="UPA00545">
    <property type="reaction ID" value="UER00823"/>
</dbReference>